<evidence type="ECO:0000256" key="1">
    <source>
        <dbReference type="SAM" id="MobiDB-lite"/>
    </source>
</evidence>
<dbReference type="EMBL" id="LHQQ01000253">
    <property type="protein sequence ID" value="KOS38415.1"/>
    <property type="molecule type" value="Genomic_DNA"/>
</dbReference>
<comment type="caution">
    <text evidence="2">The sequence shown here is derived from an EMBL/GenBank/DDBJ whole genome shotgun (WGS) entry which is preliminary data.</text>
</comment>
<accession>A0A0M9WBE7</accession>
<protein>
    <submittedName>
        <fullName evidence="2">Uncharacterized protein</fullName>
    </submittedName>
</protein>
<feature type="region of interest" description="Disordered" evidence="1">
    <location>
        <begin position="136"/>
        <end position="155"/>
    </location>
</feature>
<organism evidence="2 3">
    <name type="scientific">Penicillium nordicum</name>
    <dbReference type="NCBI Taxonomy" id="229535"/>
    <lineage>
        <taxon>Eukaryota</taxon>
        <taxon>Fungi</taxon>
        <taxon>Dikarya</taxon>
        <taxon>Ascomycota</taxon>
        <taxon>Pezizomycotina</taxon>
        <taxon>Eurotiomycetes</taxon>
        <taxon>Eurotiomycetidae</taxon>
        <taxon>Eurotiales</taxon>
        <taxon>Aspergillaceae</taxon>
        <taxon>Penicillium</taxon>
    </lineage>
</organism>
<sequence>MSRLFFRCLLAFFVCISTPLDSLSASFSLLPIFAFLVQCTLSIKVLAPTEIDNLPTLARINLFREEVGLPLIENIPNALQLARPVDIALSDVTPVRISELKYVIGWHKRAHFYLEVEAARCKDILLNRRQVLLEKPDHGVVSHPPSGNTGNQIHKDDCDRLATKSLLKENDSPSISVITINQRKRKNHKRKSKVVANGALSQDSSGSAEGDDSVKEPTKDLISPNLLPVPITSTESGSSSHSPILRARPINSRERGLLDSLYEMLVECANRTDSRALRAVKSKAPTLCSNGETLVGQANQRRRERESRLSITIPSLSLHSLSLEVSSPRPSFETPKNRIEDEELPPSAPPALLHPQPKTSTYSDSTFTNP</sequence>
<name>A0A0M9WBE7_9EURO</name>
<reference evidence="2 3" key="1">
    <citation type="submission" date="2015-08" db="EMBL/GenBank/DDBJ databases">
        <title>Genome sequencing of Penicillium nordicum.</title>
        <authorList>
            <person name="Nguyen H.D."/>
            <person name="Seifert K.A."/>
        </authorList>
    </citation>
    <scope>NUCLEOTIDE SEQUENCE [LARGE SCALE GENOMIC DNA]</scope>
    <source>
        <strain evidence="2 3">DAOMC 185683</strain>
    </source>
</reference>
<dbReference type="AlphaFoldDB" id="A0A0M9WBE7"/>
<gene>
    <name evidence="2" type="ORF">ACN38_g10748</name>
</gene>
<feature type="region of interest" description="Disordered" evidence="1">
    <location>
        <begin position="178"/>
        <end position="247"/>
    </location>
</feature>
<feature type="compositionally biased region" description="Polar residues" evidence="1">
    <location>
        <begin position="358"/>
        <end position="370"/>
    </location>
</feature>
<evidence type="ECO:0000313" key="3">
    <source>
        <dbReference type="Proteomes" id="UP000037696"/>
    </source>
</evidence>
<keyword evidence="3" id="KW-1185">Reference proteome</keyword>
<feature type="compositionally biased region" description="Basic residues" evidence="1">
    <location>
        <begin position="182"/>
        <end position="193"/>
    </location>
</feature>
<evidence type="ECO:0000313" key="2">
    <source>
        <dbReference type="EMBL" id="KOS38415.1"/>
    </source>
</evidence>
<feature type="region of interest" description="Disordered" evidence="1">
    <location>
        <begin position="324"/>
        <end position="370"/>
    </location>
</feature>
<dbReference type="Proteomes" id="UP000037696">
    <property type="component" value="Unassembled WGS sequence"/>
</dbReference>
<dbReference type="OrthoDB" id="4338812at2759"/>
<proteinExistence type="predicted"/>
<feature type="compositionally biased region" description="Low complexity" evidence="1">
    <location>
        <begin position="233"/>
        <end position="242"/>
    </location>
</feature>